<dbReference type="AlphaFoldDB" id="A0A7I7PIA1"/>
<dbReference type="Proteomes" id="UP000466894">
    <property type="component" value="Chromosome"/>
</dbReference>
<reference evidence="2 3" key="1">
    <citation type="journal article" date="2019" name="Emerg. Microbes Infect.">
        <title>Comprehensive subspecies identification of 175 nontuberculous mycobacteria species based on 7547 genomic profiles.</title>
        <authorList>
            <person name="Matsumoto Y."/>
            <person name="Kinjo T."/>
            <person name="Motooka D."/>
            <person name="Nabeya D."/>
            <person name="Jung N."/>
            <person name="Uechi K."/>
            <person name="Horii T."/>
            <person name="Iida T."/>
            <person name="Fujita J."/>
            <person name="Nakamura S."/>
        </authorList>
    </citation>
    <scope>NUCLEOTIDE SEQUENCE [LARGE SCALE GENOMIC DNA]</scope>
    <source>
        <strain evidence="2 3">JCM 16367</strain>
    </source>
</reference>
<gene>
    <name evidence="2" type="ORF">MNVI_36850</name>
</gene>
<proteinExistence type="predicted"/>
<evidence type="ECO:0000256" key="1">
    <source>
        <dbReference type="SAM" id="MobiDB-lite"/>
    </source>
</evidence>
<dbReference type="KEGG" id="mnv:MNVI_36850"/>
<dbReference type="EMBL" id="AP022583">
    <property type="protein sequence ID" value="BBY08367.1"/>
    <property type="molecule type" value="Genomic_DNA"/>
</dbReference>
<accession>A0A7I7PIA1</accession>
<protein>
    <submittedName>
        <fullName evidence="2">Uncharacterized protein</fullName>
    </submittedName>
</protein>
<organism evidence="2 3">
    <name type="scientific">Mycobacterium noviomagense</name>
    <dbReference type="NCBI Taxonomy" id="459858"/>
    <lineage>
        <taxon>Bacteria</taxon>
        <taxon>Bacillati</taxon>
        <taxon>Actinomycetota</taxon>
        <taxon>Actinomycetes</taxon>
        <taxon>Mycobacteriales</taxon>
        <taxon>Mycobacteriaceae</taxon>
        <taxon>Mycobacterium</taxon>
    </lineage>
</organism>
<evidence type="ECO:0000313" key="3">
    <source>
        <dbReference type="Proteomes" id="UP000466894"/>
    </source>
</evidence>
<feature type="region of interest" description="Disordered" evidence="1">
    <location>
        <begin position="1"/>
        <end position="22"/>
    </location>
</feature>
<name>A0A7I7PIA1_9MYCO</name>
<sequence length="71" mass="7615">MPEVGATIADPTVSGTSGRAPINAAWRSPRCRQPRTISEITNAITSASTAAKMSDPINVVEFKPGSFRRER</sequence>
<evidence type="ECO:0000313" key="2">
    <source>
        <dbReference type="EMBL" id="BBY08367.1"/>
    </source>
</evidence>